<keyword evidence="4" id="KW-1185">Reference proteome</keyword>
<comment type="caution">
    <text evidence="3">The sequence shown here is derived from an EMBL/GenBank/DDBJ whole genome shotgun (WGS) entry which is preliminary data.</text>
</comment>
<proteinExistence type="predicted"/>
<organism evidence="3 4">
    <name type="scientific">Candida theae</name>
    <dbReference type="NCBI Taxonomy" id="1198502"/>
    <lineage>
        <taxon>Eukaryota</taxon>
        <taxon>Fungi</taxon>
        <taxon>Dikarya</taxon>
        <taxon>Ascomycota</taxon>
        <taxon>Saccharomycotina</taxon>
        <taxon>Pichiomycetes</taxon>
        <taxon>Debaryomycetaceae</taxon>
        <taxon>Candida/Lodderomyces clade</taxon>
        <taxon>Candida</taxon>
    </lineage>
</organism>
<feature type="region of interest" description="Disordered" evidence="1">
    <location>
        <begin position="433"/>
        <end position="452"/>
    </location>
</feature>
<protein>
    <submittedName>
        <fullName evidence="3">Uncharacterized protein</fullName>
    </submittedName>
</protein>
<keyword evidence="2" id="KW-0472">Membrane</keyword>
<sequence>MFKNRKQKTALYETLAGVQDLSKLPTTSLNIYSSYNHGLDSGKENYTTYDIFVAHVFKILLTYIIFVYMRLYEVHELILHTIELLRILRLDVRYLIHDYVRITTSSYFQNMLTEILFYWQVATSMPGIFWKVFNPWSGTPIGLDNFLQHVPKSNTPSSLGLVLHYHPPLLKPPPEIPQPYLDSDRKIQVPQKKDVQYAIAIRSEYFAQYQAHVASERVRLLREIGQYITWCCLVPSIETLTIFEKKAICWEEEADFIDSVKNAILVELVALSNACDPQELAKLKRMLPQIVVVNKFSKATYTVNESEVETYEVTQQEITLDDIITSYQDQRALTVILCDSRVRTTNYKIVTSKGENLTADDPEFNNQFPPTPEYIIAPKNSRGVNHSLEGVACIDEDPNASSMTVVHFLHLKFGFPFFSRSLYHYVLEKPYAPPSKVEQPQANSTFVHEAAR</sequence>
<reference evidence="3 4" key="1">
    <citation type="journal article" date="2022" name="DNA Res.">
        <title>Genome analysis of five recently described species of the CUG-Ser clade uncovers Candida theae as a new hybrid lineage with pathogenic potential in the Candida parapsilosis species complex.</title>
        <authorList>
            <person name="Mixao V."/>
            <person name="Del Olmo V."/>
            <person name="Hegedusova E."/>
            <person name="Saus E."/>
            <person name="Pryszcz L."/>
            <person name="Cillingova A."/>
            <person name="Nosek J."/>
            <person name="Gabaldon T."/>
        </authorList>
    </citation>
    <scope>NUCLEOTIDE SEQUENCE [LARGE SCALE GENOMIC DNA]</scope>
    <source>
        <strain evidence="3 4">CBS 12239</strain>
    </source>
</reference>
<gene>
    <name evidence="3" type="ORF">KGF57_003261</name>
</gene>
<evidence type="ECO:0000256" key="1">
    <source>
        <dbReference type="SAM" id="MobiDB-lite"/>
    </source>
</evidence>
<keyword evidence="2" id="KW-1133">Transmembrane helix</keyword>
<evidence type="ECO:0000313" key="4">
    <source>
        <dbReference type="Proteomes" id="UP001204833"/>
    </source>
</evidence>
<name>A0AAD5BDJ8_9ASCO</name>
<dbReference type="Proteomes" id="UP001204833">
    <property type="component" value="Unassembled WGS sequence"/>
</dbReference>
<dbReference type="RefSeq" id="XP_051608270.1">
    <property type="nucleotide sequence ID" value="XM_051752663.1"/>
</dbReference>
<evidence type="ECO:0000313" key="3">
    <source>
        <dbReference type="EMBL" id="KAI5957567.1"/>
    </source>
</evidence>
<accession>A0AAD5BDJ8</accession>
<evidence type="ECO:0000256" key="2">
    <source>
        <dbReference type="SAM" id="Phobius"/>
    </source>
</evidence>
<dbReference type="EMBL" id="JAIHNG010000121">
    <property type="protein sequence ID" value="KAI5957567.1"/>
    <property type="molecule type" value="Genomic_DNA"/>
</dbReference>
<keyword evidence="2" id="KW-0812">Transmembrane</keyword>
<dbReference type="GeneID" id="76151320"/>
<feature type="transmembrane region" description="Helical" evidence="2">
    <location>
        <begin position="51"/>
        <end position="71"/>
    </location>
</feature>
<dbReference type="AlphaFoldDB" id="A0AAD5BDJ8"/>